<evidence type="ECO:0000256" key="2">
    <source>
        <dbReference type="ARBA" id="ARBA00022801"/>
    </source>
</evidence>
<dbReference type="InterPro" id="IPR051214">
    <property type="entry name" value="GH32_Enzymes"/>
</dbReference>
<dbReference type="GO" id="GO:0005975">
    <property type="term" value="P:carbohydrate metabolic process"/>
    <property type="evidence" value="ECO:0007669"/>
    <property type="project" value="InterPro"/>
</dbReference>
<dbReference type="EMBL" id="LGFG01000003">
    <property type="protein sequence ID" value="KUK23814.1"/>
    <property type="molecule type" value="Genomic_DNA"/>
</dbReference>
<dbReference type="InterPro" id="IPR013148">
    <property type="entry name" value="Glyco_hydro_32_N"/>
</dbReference>
<keyword evidence="2" id="KW-0378">Hydrolase</keyword>
<evidence type="ECO:0000256" key="1">
    <source>
        <dbReference type="ARBA" id="ARBA00009902"/>
    </source>
</evidence>
<dbReference type="SUPFAM" id="SSF75005">
    <property type="entry name" value="Arabinanase/levansucrase/invertase"/>
    <property type="match status" value="1"/>
</dbReference>
<dbReference type="GO" id="GO:0004553">
    <property type="term" value="F:hydrolase activity, hydrolyzing O-glycosyl compounds"/>
    <property type="evidence" value="ECO:0007669"/>
    <property type="project" value="InterPro"/>
</dbReference>
<dbReference type="Gene3D" id="2.115.10.20">
    <property type="entry name" value="Glycosyl hydrolase domain, family 43"/>
    <property type="match status" value="1"/>
</dbReference>
<proteinExistence type="inferred from homology"/>
<feature type="domain" description="Glycosyl hydrolase family 32 N-terminal" evidence="4">
    <location>
        <begin position="7"/>
        <end position="42"/>
    </location>
</feature>
<dbReference type="PANTHER" id="PTHR43101">
    <property type="entry name" value="BETA-FRUCTOSIDASE"/>
    <property type="match status" value="1"/>
</dbReference>
<evidence type="ECO:0000259" key="4">
    <source>
        <dbReference type="Pfam" id="PF00251"/>
    </source>
</evidence>
<dbReference type="InterPro" id="IPR018053">
    <property type="entry name" value="Glyco_hydro_32_AS"/>
</dbReference>
<accession>A0A117L3M9</accession>
<name>A0A117L3M9_9THEM</name>
<protein>
    <submittedName>
        <fullName evidence="5">Beta-fructosidase</fullName>
    </submittedName>
</protein>
<evidence type="ECO:0000313" key="6">
    <source>
        <dbReference type="Proteomes" id="UP000058636"/>
    </source>
</evidence>
<comment type="caution">
    <text evidence="5">The sequence shown here is derived from an EMBL/GenBank/DDBJ whole genome shotgun (WGS) entry which is preliminary data.</text>
</comment>
<dbReference type="PROSITE" id="PS00609">
    <property type="entry name" value="GLYCOSYL_HYDROL_F32"/>
    <property type="match status" value="1"/>
</dbReference>
<gene>
    <name evidence="5" type="ORF">XD57_0110</name>
</gene>
<feature type="non-terminal residue" evidence="5">
    <location>
        <position position="42"/>
    </location>
</feature>
<reference evidence="5 6" key="1">
    <citation type="journal article" date="2015" name="MBio">
        <title>Genome-Resolved Metagenomic Analysis Reveals Roles for Candidate Phyla and Other Microbial Community Members in Biogeochemical Transformations in Oil Reservoirs.</title>
        <authorList>
            <person name="Hu P."/>
            <person name="Tom L."/>
            <person name="Singh A."/>
            <person name="Thomas B.C."/>
            <person name="Baker B.J."/>
            <person name="Piceno Y.M."/>
            <person name="Andersen G.L."/>
            <person name="Banfield J.F."/>
        </authorList>
    </citation>
    <scope>NUCLEOTIDE SEQUENCE [LARGE SCALE GENOMIC DNA]</scope>
    <source>
        <strain evidence="5">46_26</strain>
    </source>
</reference>
<evidence type="ECO:0000313" key="5">
    <source>
        <dbReference type="EMBL" id="KUK23814.1"/>
    </source>
</evidence>
<sequence>MFKPNYHFFPITGWMNDPNGLIFWKGKYHMFYQYNPRKPEWG</sequence>
<comment type="similarity">
    <text evidence="1">Belongs to the glycosyl hydrolase 32 family.</text>
</comment>
<dbReference type="PATRIC" id="fig|93930.3.peg.575"/>
<organism evidence="5 6">
    <name type="scientific">Thermotoga petrophila</name>
    <dbReference type="NCBI Taxonomy" id="93929"/>
    <lineage>
        <taxon>Bacteria</taxon>
        <taxon>Thermotogati</taxon>
        <taxon>Thermotogota</taxon>
        <taxon>Thermotogae</taxon>
        <taxon>Thermotogales</taxon>
        <taxon>Thermotogaceae</taxon>
        <taxon>Thermotoga</taxon>
    </lineage>
</organism>
<dbReference type="Pfam" id="PF00251">
    <property type="entry name" value="Glyco_hydro_32N"/>
    <property type="match status" value="1"/>
</dbReference>
<dbReference type="InterPro" id="IPR023296">
    <property type="entry name" value="Glyco_hydro_beta-prop_sf"/>
</dbReference>
<dbReference type="AlphaFoldDB" id="A0A117L3M9"/>
<keyword evidence="3" id="KW-0326">Glycosidase</keyword>
<evidence type="ECO:0000256" key="3">
    <source>
        <dbReference type="ARBA" id="ARBA00023295"/>
    </source>
</evidence>
<dbReference type="Proteomes" id="UP000058636">
    <property type="component" value="Unassembled WGS sequence"/>
</dbReference>
<dbReference type="PANTHER" id="PTHR43101:SF1">
    <property type="entry name" value="BETA-FRUCTOSIDASE"/>
    <property type="match status" value="1"/>
</dbReference>